<keyword evidence="8 9" id="KW-0234">DNA repair</keyword>
<evidence type="ECO:0000256" key="9">
    <source>
        <dbReference type="HAMAP-Rule" id="MF_00969"/>
    </source>
</evidence>
<evidence type="ECO:0000259" key="11">
    <source>
        <dbReference type="PROSITE" id="PS51192"/>
    </source>
</evidence>
<dbReference type="GO" id="GO:0005524">
    <property type="term" value="F:ATP binding"/>
    <property type="evidence" value="ECO:0007669"/>
    <property type="project" value="UniProtKB-UniRule"/>
</dbReference>
<reference evidence="13 14" key="1">
    <citation type="submission" date="2019-02" db="EMBL/GenBank/DDBJ databases">
        <title>Polymorphobacter sp. isolated from the lake at the Tibet of China.</title>
        <authorList>
            <person name="Li A."/>
        </authorList>
    </citation>
    <scope>NUCLEOTIDE SEQUENCE [LARGE SCALE GENOMIC DNA]</scope>
    <source>
        <strain evidence="13 14">DJ1R-1</strain>
    </source>
</reference>
<dbReference type="InterPro" id="IPR041471">
    <property type="entry name" value="UvrB_inter"/>
</dbReference>
<dbReference type="InterPro" id="IPR048635">
    <property type="entry name" value="MFD_D3"/>
</dbReference>
<dbReference type="PROSITE" id="PS51194">
    <property type="entry name" value="HELICASE_CTER"/>
    <property type="match status" value="1"/>
</dbReference>
<sequence length="1197" mass="131001">MIDLRNFVTARRPLTLAGCASGYLPWLMADVARASKGRAVFIAADEASARSVLDAAHYFAPELATRYFPAWDCLPYDRASPSMRVSADRMATLAALVQPNEGAELLVTTVNAVLQRILPRDRMAGLSAALKPGMRIDRDRLAATLTANGFVRTDTVVDAGEFAIRGGLLDLFPAGEEHALRLDFFGDEIETMRYFDPATQRTIGASTGFNLLPVGEVLLSENSIRNFRGAYLERFGATATGDPLYSAISDGRRLAGMEHWLPLFEAKLGTLFDYLTPDCTIIREAGAEAAIEARFEAIADYHDNRTTALTAKKGSYRPLPPHALYLDPEEWKVLCSARHVHLTSPYSVPEGTRDTIDCGVRSARDFAPERAAQANIYEAVHHHVATLHVEKMRVVLASYSAGSRERLHGLLGDHGVTNTVLVDSWQEALAASTAGQVALTVIALDHGFSTPDLAVLTEQDMLGDRLVRRRRSARKADAFLAELSMLTPGDLLVHADHGIGRYEGLVAISVGRAPHDCVWLTYDGGDKLYVPVENIDVLSRYGSDSDGVGLDKLGGVAWANRKARMKDRIREIAGDLLKIAAERALREADIISPDAHGLAAFVDRFPYAETDDQQRAIDDVLGDLSSGKPMDRLVCGDVGFGKTEVALRAAYAAAIEGHQVAVICPTTLLARQHFANFRERFAGLPIEVRQLSRLVTAADAKAAREGLADGTIDIVVGTHALLAKSVEFKRLGLVIVDEEQRFGVVHKERLKNLKTDVHVLTLTATPIPRTLQMALTGLRELSIIATPPVDRLAVRTYVMPWDEVVLREALLREHYRGGQSFFVTPRIADLPDIEEFLRENVPEVKYVTAHGQMAPTEVEERMSAFYDRKYDVLLSTTIIESGLDIPSANTLIIHRADRFGLAQLYQLRGRVGRAKVRAYAYMTTPADSVMTETAEKRLHVLSSLDSLGAGFQLASHDLDIRGAGNLLGDEQSGHIREIGFELYQSMLEDAILAARATGAGLRAPDEAFSPQITVDAPILIPEDYVPDLNLRMALYRRLNELPDRAAIDGFAAEMIDRFGTLPEEVANLLAVLEIKQYCTRANIAKVDAGAKGAVVTFQNNSFRNTASLLDYVARLGERAKFRPDQKLFVGGEWGGTEARLKGALALSKSLARIAEGATVKPTVKPTAPTAPAPKPTPPAAVPPRPAVFRSKRSWERR</sequence>
<dbReference type="Pfam" id="PF21132">
    <property type="entry name" value="MFD_D3"/>
    <property type="match status" value="1"/>
</dbReference>
<dbReference type="Pfam" id="PF00271">
    <property type="entry name" value="Helicase_C"/>
    <property type="match status" value="1"/>
</dbReference>
<dbReference type="AlphaFoldDB" id="A0A4Y9ENL0"/>
<keyword evidence="7 9" id="KW-0238">DNA-binding</keyword>
<dbReference type="Pfam" id="PF03461">
    <property type="entry name" value="TRCF"/>
    <property type="match status" value="1"/>
</dbReference>
<dbReference type="SUPFAM" id="SSF52540">
    <property type="entry name" value="P-loop containing nucleoside triphosphate hydrolases"/>
    <property type="match status" value="4"/>
</dbReference>
<evidence type="ECO:0000256" key="4">
    <source>
        <dbReference type="ARBA" id="ARBA00022801"/>
    </source>
</evidence>
<dbReference type="InterPro" id="IPR047112">
    <property type="entry name" value="RecG/Mfd"/>
</dbReference>
<dbReference type="InterPro" id="IPR014001">
    <property type="entry name" value="Helicase_ATP-bd"/>
</dbReference>
<keyword evidence="14" id="KW-1185">Reference proteome</keyword>
<evidence type="ECO:0000256" key="7">
    <source>
        <dbReference type="ARBA" id="ARBA00023125"/>
    </source>
</evidence>
<dbReference type="PANTHER" id="PTHR47964">
    <property type="entry name" value="ATP-DEPENDENT DNA HELICASE HOMOLOG RECG, CHLOROPLASTIC"/>
    <property type="match status" value="1"/>
</dbReference>
<dbReference type="Proteomes" id="UP000297737">
    <property type="component" value="Unassembled WGS sequence"/>
</dbReference>
<comment type="function">
    <text evidence="9">Couples transcription and DNA repair by recognizing RNA polymerase (RNAP) stalled at DNA lesions. Mediates ATP-dependent release of RNAP and its truncated transcript from the DNA, and recruitment of nucleotide excision repair machinery to the damaged site.</text>
</comment>
<comment type="caution">
    <text evidence="13">The sequence shown here is derived from an EMBL/GenBank/DDBJ whole genome shotgun (WGS) entry which is preliminary data.</text>
</comment>
<feature type="domain" description="Helicase C-terminal" evidence="12">
    <location>
        <begin position="805"/>
        <end position="959"/>
    </location>
</feature>
<comment type="similarity">
    <text evidence="9">In the C-terminal section; belongs to the helicase family. RecG subfamily.</text>
</comment>
<keyword evidence="2 9" id="KW-0547">Nucleotide-binding</keyword>
<name>A0A4Y9ENL0_9SPHN</name>
<keyword evidence="4 9" id="KW-0378">Hydrolase</keyword>
<dbReference type="InterPro" id="IPR011545">
    <property type="entry name" value="DEAD/DEAH_box_helicase_dom"/>
</dbReference>
<evidence type="ECO:0000256" key="10">
    <source>
        <dbReference type="SAM" id="MobiDB-lite"/>
    </source>
</evidence>
<feature type="domain" description="Helicase ATP-binding" evidence="11">
    <location>
        <begin position="623"/>
        <end position="784"/>
    </location>
</feature>
<dbReference type="SMART" id="SM00490">
    <property type="entry name" value="HELICc"/>
    <property type="match status" value="1"/>
</dbReference>
<protein>
    <recommendedName>
        <fullName evidence="9">Transcription-repair-coupling factor</fullName>
        <shortName evidence="9">TRCF</shortName>
        <ecNumber evidence="9">3.6.4.-</ecNumber>
    </recommendedName>
</protein>
<dbReference type="SUPFAM" id="SSF143517">
    <property type="entry name" value="TRCF domain-like"/>
    <property type="match status" value="1"/>
</dbReference>
<dbReference type="InterPro" id="IPR036101">
    <property type="entry name" value="CarD-like/TRCF_RID_sf"/>
</dbReference>
<dbReference type="GO" id="GO:0006355">
    <property type="term" value="P:regulation of DNA-templated transcription"/>
    <property type="evidence" value="ECO:0007669"/>
    <property type="project" value="UniProtKB-UniRule"/>
</dbReference>
<dbReference type="OrthoDB" id="9804325at2"/>
<dbReference type="GO" id="GO:0003678">
    <property type="term" value="F:DNA helicase activity"/>
    <property type="evidence" value="ECO:0007669"/>
    <property type="project" value="TreeGrafter"/>
</dbReference>
<organism evidence="13 14">
    <name type="scientific">Glacieibacterium arshaanense</name>
    <dbReference type="NCBI Taxonomy" id="2511025"/>
    <lineage>
        <taxon>Bacteria</taxon>
        <taxon>Pseudomonadati</taxon>
        <taxon>Pseudomonadota</taxon>
        <taxon>Alphaproteobacteria</taxon>
        <taxon>Sphingomonadales</taxon>
        <taxon>Sphingosinicellaceae</taxon>
        <taxon>Glacieibacterium</taxon>
    </lineage>
</organism>
<comment type="subcellular location">
    <subcellularLocation>
        <location evidence="9">Cytoplasm</location>
    </subcellularLocation>
</comment>
<dbReference type="GO" id="GO:0000716">
    <property type="term" value="P:transcription-coupled nucleotide-excision repair, DNA damage recognition"/>
    <property type="evidence" value="ECO:0007669"/>
    <property type="project" value="UniProtKB-UniRule"/>
</dbReference>
<dbReference type="PANTHER" id="PTHR47964:SF1">
    <property type="entry name" value="ATP-DEPENDENT DNA HELICASE HOMOLOG RECG, CHLOROPLASTIC"/>
    <property type="match status" value="1"/>
</dbReference>
<gene>
    <name evidence="9 13" type="primary">mfd</name>
    <name evidence="13" type="ORF">EUV02_08940</name>
</gene>
<comment type="similarity">
    <text evidence="9">In the N-terminal section; belongs to the UvrB family.</text>
</comment>
<evidence type="ECO:0000259" key="12">
    <source>
        <dbReference type="PROSITE" id="PS51194"/>
    </source>
</evidence>
<dbReference type="CDD" id="cd17991">
    <property type="entry name" value="DEXHc_TRCF"/>
    <property type="match status" value="1"/>
</dbReference>
<dbReference type="SMART" id="SM01058">
    <property type="entry name" value="CarD_TRCF"/>
    <property type="match status" value="1"/>
</dbReference>
<dbReference type="NCBIfam" id="TIGR00580">
    <property type="entry name" value="mfd"/>
    <property type="match status" value="1"/>
</dbReference>
<dbReference type="Gene3D" id="3.40.50.11140">
    <property type="match status" value="1"/>
</dbReference>
<dbReference type="InterPro" id="IPR037235">
    <property type="entry name" value="TRCF-like_C_D7"/>
</dbReference>
<dbReference type="SUPFAM" id="SSF141259">
    <property type="entry name" value="CarD-like"/>
    <property type="match status" value="1"/>
</dbReference>
<feature type="region of interest" description="Disordered" evidence="10">
    <location>
        <begin position="1158"/>
        <end position="1197"/>
    </location>
</feature>
<dbReference type="RefSeq" id="WP_135245892.1">
    <property type="nucleotide sequence ID" value="NZ_SIHO01000002.1"/>
</dbReference>
<dbReference type="Gene3D" id="3.40.50.11180">
    <property type="match status" value="1"/>
</dbReference>
<keyword evidence="6 9" id="KW-0067">ATP-binding</keyword>
<accession>A0A4Y9ENL0</accession>
<dbReference type="GO" id="GO:0016787">
    <property type="term" value="F:hydrolase activity"/>
    <property type="evidence" value="ECO:0007669"/>
    <property type="project" value="UniProtKB-KW"/>
</dbReference>
<dbReference type="Pfam" id="PF00270">
    <property type="entry name" value="DEAD"/>
    <property type="match status" value="1"/>
</dbReference>
<dbReference type="Pfam" id="PF02559">
    <property type="entry name" value="CarD_TRCF_RID"/>
    <property type="match status" value="1"/>
</dbReference>
<dbReference type="InterPro" id="IPR005118">
    <property type="entry name" value="TRCF_C"/>
</dbReference>
<dbReference type="Pfam" id="PF17757">
    <property type="entry name" value="UvrB_inter"/>
    <property type="match status" value="1"/>
</dbReference>
<dbReference type="EC" id="3.6.4.-" evidence="9"/>
<dbReference type="InterPro" id="IPR001650">
    <property type="entry name" value="Helicase_C-like"/>
</dbReference>
<dbReference type="InterPro" id="IPR004576">
    <property type="entry name" value="Mfd"/>
</dbReference>
<evidence type="ECO:0000256" key="1">
    <source>
        <dbReference type="ARBA" id="ARBA00022490"/>
    </source>
</evidence>
<evidence type="ECO:0000313" key="13">
    <source>
        <dbReference type="EMBL" id="TFU03300.1"/>
    </source>
</evidence>
<dbReference type="InterPro" id="IPR027417">
    <property type="entry name" value="P-loop_NTPase"/>
</dbReference>
<dbReference type="EMBL" id="SIHO01000002">
    <property type="protein sequence ID" value="TFU03300.1"/>
    <property type="molecule type" value="Genomic_DNA"/>
</dbReference>
<evidence type="ECO:0000256" key="5">
    <source>
        <dbReference type="ARBA" id="ARBA00022806"/>
    </source>
</evidence>
<evidence type="ECO:0000256" key="6">
    <source>
        <dbReference type="ARBA" id="ARBA00022840"/>
    </source>
</evidence>
<dbReference type="SMART" id="SM00487">
    <property type="entry name" value="DEXDc"/>
    <property type="match status" value="1"/>
</dbReference>
<evidence type="ECO:0000256" key="2">
    <source>
        <dbReference type="ARBA" id="ARBA00022741"/>
    </source>
</evidence>
<dbReference type="Gene3D" id="3.30.2060.10">
    <property type="entry name" value="Penicillin-binding protein 1b domain"/>
    <property type="match status" value="1"/>
</dbReference>
<feature type="compositionally biased region" description="Low complexity" evidence="10">
    <location>
        <begin position="1158"/>
        <end position="1167"/>
    </location>
</feature>
<dbReference type="Gene3D" id="3.40.50.300">
    <property type="entry name" value="P-loop containing nucleotide triphosphate hydrolases"/>
    <property type="match status" value="2"/>
</dbReference>
<dbReference type="HAMAP" id="MF_00969">
    <property type="entry name" value="TRCF"/>
    <property type="match status" value="1"/>
</dbReference>
<dbReference type="GO" id="GO:0005737">
    <property type="term" value="C:cytoplasm"/>
    <property type="evidence" value="ECO:0007669"/>
    <property type="project" value="UniProtKB-SubCell"/>
</dbReference>
<evidence type="ECO:0000256" key="3">
    <source>
        <dbReference type="ARBA" id="ARBA00022763"/>
    </source>
</evidence>
<dbReference type="InterPro" id="IPR003711">
    <property type="entry name" value="CarD-like/TRCF_RID"/>
</dbReference>
<keyword evidence="3 9" id="KW-0227">DNA damage</keyword>
<dbReference type="Gene3D" id="3.90.1150.50">
    <property type="entry name" value="Transcription-repair-coupling factor, D7 domain"/>
    <property type="match status" value="1"/>
</dbReference>
<keyword evidence="1 9" id="KW-0963">Cytoplasm</keyword>
<dbReference type="Gene3D" id="2.40.10.170">
    <property type="match status" value="1"/>
</dbReference>
<dbReference type="SMART" id="SM00982">
    <property type="entry name" value="TRCF"/>
    <property type="match status" value="1"/>
</dbReference>
<keyword evidence="5" id="KW-0347">Helicase</keyword>
<dbReference type="GO" id="GO:0003684">
    <property type="term" value="F:damaged DNA binding"/>
    <property type="evidence" value="ECO:0007669"/>
    <property type="project" value="InterPro"/>
</dbReference>
<evidence type="ECO:0000313" key="14">
    <source>
        <dbReference type="Proteomes" id="UP000297737"/>
    </source>
</evidence>
<feature type="compositionally biased region" description="Pro residues" evidence="10">
    <location>
        <begin position="1168"/>
        <end position="1185"/>
    </location>
</feature>
<dbReference type="PROSITE" id="PS51192">
    <property type="entry name" value="HELICASE_ATP_BIND_1"/>
    <property type="match status" value="1"/>
</dbReference>
<proteinExistence type="inferred from homology"/>
<evidence type="ECO:0000256" key="8">
    <source>
        <dbReference type="ARBA" id="ARBA00023204"/>
    </source>
</evidence>